<organism evidence="2 3">
    <name type="scientific">Taxus chinensis</name>
    <name type="common">Chinese yew</name>
    <name type="synonym">Taxus wallichiana var. chinensis</name>
    <dbReference type="NCBI Taxonomy" id="29808"/>
    <lineage>
        <taxon>Eukaryota</taxon>
        <taxon>Viridiplantae</taxon>
        <taxon>Streptophyta</taxon>
        <taxon>Embryophyta</taxon>
        <taxon>Tracheophyta</taxon>
        <taxon>Spermatophyta</taxon>
        <taxon>Pinopsida</taxon>
        <taxon>Pinidae</taxon>
        <taxon>Conifers II</taxon>
        <taxon>Cupressales</taxon>
        <taxon>Taxaceae</taxon>
        <taxon>Taxus</taxon>
    </lineage>
</organism>
<evidence type="ECO:0000313" key="3">
    <source>
        <dbReference type="Proteomes" id="UP000824469"/>
    </source>
</evidence>
<accession>A0AA38FC39</accession>
<gene>
    <name evidence="2" type="ORF">KI387_028630</name>
</gene>
<dbReference type="Proteomes" id="UP000824469">
    <property type="component" value="Unassembled WGS sequence"/>
</dbReference>
<feature type="non-terminal residue" evidence="2">
    <location>
        <position position="101"/>
    </location>
</feature>
<sequence>MNWLKHIEEFQKKVICRDQPSQPVVAEHVEEQSELEPPKIVATQHEESSETSSNESYKSNHESTHAENLEDHLSSETKDLLGPSICRLIYESSLLLCKSEK</sequence>
<keyword evidence="3" id="KW-1185">Reference proteome</keyword>
<feature type="region of interest" description="Disordered" evidence="1">
    <location>
        <begin position="24"/>
        <end position="75"/>
    </location>
</feature>
<feature type="compositionally biased region" description="Basic and acidic residues" evidence="1">
    <location>
        <begin position="58"/>
        <end position="75"/>
    </location>
</feature>
<name>A0AA38FC39_TAXCH</name>
<protein>
    <submittedName>
        <fullName evidence="2">Uncharacterized protein</fullName>
    </submittedName>
</protein>
<evidence type="ECO:0000313" key="2">
    <source>
        <dbReference type="EMBL" id="KAH9296948.1"/>
    </source>
</evidence>
<evidence type="ECO:0000256" key="1">
    <source>
        <dbReference type="SAM" id="MobiDB-lite"/>
    </source>
</evidence>
<reference evidence="2 3" key="1">
    <citation type="journal article" date="2021" name="Nat. Plants">
        <title>The Taxus genome provides insights into paclitaxel biosynthesis.</title>
        <authorList>
            <person name="Xiong X."/>
            <person name="Gou J."/>
            <person name="Liao Q."/>
            <person name="Li Y."/>
            <person name="Zhou Q."/>
            <person name="Bi G."/>
            <person name="Li C."/>
            <person name="Du R."/>
            <person name="Wang X."/>
            <person name="Sun T."/>
            <person name="Guo L."/>
            <person name="Liang H."/>
            <person name="Lu P."/>
            <person name="Wu Y."/>
            <person name="Zhang Z."/>
            <person name="Ro D.K."/>
            <person name="Shang Y."/>
            <person name="Huang S."/>
            <person name="Yan J."/>
        </authorList>
    </citation>
    <scope>NUCLEOTIDE SEQUENCE [LARGE SCALE GENOMIC DNA]</scope>
    <source>
        <strain evidence="2">Ta-2019</strain>
    </source>
</reference>
<comment type="caution">
    <text evidence="2">The sequence shown here is derived from an EMBL/GenBank/DDBJ whole genome shotgun (WGS) entry which is preliminary data.</text>
</comment>
<dbReference type="AlphaFoldDB" id="A0AA38FC39"/>
<proteinExistence type="predicted"/>
<dbReference type="EMBL" id="JAHRHJ020000010">
    <property type="protein sequence ID" value="KAH9296948.1"/>
    <property type="molecule type" value="Genomic_DNA"/>
</dbReference>